<gene>
    <name evidence="2" type="ORF">RUM43_008727</name>
</gene>
<name>A0AAN8S0Q1_POLSC</name>
<sequence length="104" mass="11780">MNALDDYLSKVISYGIQHSRPLKKAFGPIEKRSDKRKGGQQRERESESQGKSRENVGKYFPFHKTPVTSAEKTEMKKTNVKKVQRHSGTAQKNQTAAKAASWDT</sequence>
<reference evidence="2 3" key="1">
    <citation type="submission" date="2023-10" db="EMBL/GenBank/DDBJ databases">
        <title>Genomes of two closely related lineages of the louse Polyplax serrata with different host specificities.</title>
        <authorList>
            <person name="Martinu J."/>
            <person name="Tarabai H."/>
            <person name="Stefka J."/>
            <person name="Hypsa V."/>
        </authorList>
    </citation>
    <scope>NUCLEOTIDE SEQUENCE [LARGE SCALE GENOMIC DNA]</scope>
    <source>
        <strain evidence="2">HR10_N</strain>
    </source>
</reference>
<dbReference type="EMBL" id="JAWJWE010000038">
    <property type="protein sequence ID" value="KAK6622876.1"/>
    <property type="molecule type" value="Genomic_DNA"/>
</dbReference>
<organism evidence="2 3">
    <name type="scientific">Polyplax serrata</name>
    <name type="common">Common mouse louse</name>
    <dbReference type="NCBI Taxonomy" id="468196"/>
    <lineage>
        <taxon>Eukaryota</taxon>
        <taxon>Metazoa</taxon>
        <taxon>Ecdysozoa</taxon>
        <taxon>Arthropoda</taxon>
        <taxon>Hexapoda</taxon>
        <taxon>Insecta</taxon>
        <taxon>Pterygota</taxon>
        <taxon>Neoptera</taxon>
        <taxon>Paraneoptera</taxon>
        <taxon>Psocodea</taxon>
        <taxon>Troctomorpha</taxon>
        <taxon>Phthiraptera</taxon>
        <taxon>Anoplura</taxon>
        <taxon>Polyplacidae</taxon>
        <taxon>Polyplax</taxon>
    </lineage>
</organism>
<feature type="compositionally biased region" description="Low complexity" evidence="1">
    <location>
        <begin position="89"/>
        <end position="104"/>
    </location>
</feature>
<evidence type="ECO:0000256" key="1">
    <source>
        <dbReference type="SAM" id="MobiDB-lite"/>
    </source>
</evidence>
<evidence type="ECO:0000313" key="2">
    <source>
        <dbReference type="EMBL" id="KAK6622876.1"/>
    </source>
</evidence>
<accession>A0AAN8S0Q1</accession>
<proteinExistence type="predicted"/>
<feature type="compositionally biased region" description="Basic and acidic residues" evidence="1">
    <location>
        <begin position="29"/>
        <end position="56"/>
    </location>
</feature>
<dbReference type="Proteomes" id="UP001372834">
    <property type="component" value="Unassembled WGS sequence"/>
</dbReference>
<feature type="region of interest" description="Disordered" evidence="1">
    <location>
        <begin position="19"/>
        <end position="104"/>
    </location>
</feature>
<evidence type="ECO:0000313" key="3">
    <source>
        <dbReference type="Proteomes" id="UP001372834"/>
    </source>
</evidence>
<comment type="caution">
    <text evidence="2">The sequence shown here is derived from an EMBL/GenBank/DDBJ whole genome shotgun (WGS) entry which is preliminary data.</text>
</comment>
<dbReference type="AlphaFoldDB" id="A0AAN8S0Q1"/>
<protein>
    <submittedName>
        <fullName evidence="2">Uncharacterized protein</fullName>
    </submittedName>
</protein>